<organism evidence="1 2">
    <name type="scientific">Thalictrum thalictroides</name>
    <name type="common">Rue-anemone</name>
    <name type="synonym">Anemone thalictroides</name>
    <dbReference type="NCBI Taxonomy" id="46969"/>
    <lineage>
        <taxon>Eukaryota</taxon>
        <taxon>Viridiplantae</taxon>
        <taxon>Streptophyta</taxon>
        <taxon>Embryophyta</taxon>
        <taxon>Tracheophyta</taxon>
        <taxon>Spermatophyta</taxon>
        <taxon>Magnoliopsida</taxon>
        <taxon>Ranunculales</taxon>
        <taxon>Ranunculaceae</taxon>
        <taxon>Thalictroideae</taxon>
        <taxon>Thalictrum</taxon>
    </lineage>
</organism>
<dbReference type="EMBL" id="JABWDY010001505">
    <property type="protein sequence ID" value="KAF5207370.1"/>
    <property type="molecule type" value="Genomic_DNA"/>
</dbReference>
<dbReference type="AlphaFoldDB" id="A0A7J6XG10"/>
<proteinExistence type="predicted"/>
<comment type="caution">
    <text evidence="1">The sequence shown here is derived from an EMBL/GenBank/DDBJ whole genome shotgun (WGS) entry which is preliminary data.</text>
</comment>
<name>A0A7J6XG10_THATH</name>
<dbReference type="InterPro" id="IPR036770">
    <property type="entry name" value="Ankyrin_rpt-contain_sf"/>
</dbReference>
<dbReference type="SUPFAM" id="SSF48403">
    <property type="entry name" value="Ankyrin repeat"/>
    <property type="match status" value="1"/>
</dbReference>
<dbReference type="Pfam" id="PF12796">
    <property type="entry name" value="Ank_2"/>
    <property type="match status" value="2"/>
</dbReference>
<evidence type="ECO:0000313" key="1">
    <source>
        <dbReference type="EMBL" id="KAF5207370.1"/>
    </source>
</evidence>
<dbReference type="PANTHER" id="PTHR24121:SF22">
    <property type="entry name" value="PROTEIN ACCELERATED CELL DEATH 6-LIKE"/>
    <property type="match status" value="1"/>
</dbReference>
<keyword evidence="2" id="KW-1185">Reference proteome</keyword>
<dbReference type="Gene3D" id="1.25.40.20">
    <property type="entry name" value="Ankyrin repeat-containing domain"/>
    <property type="match status" value="1"/>
</dbReference>
<reference evidence="1 2" key="1">
    <citation type="submission" date="2020-06" db="EMBL/GenBank/DDBJ databases">
        <title>Transcriptomic and genomic resources for Thalictrum thalictroides and T. hernandezii: Facilitating candidate gene discovery in an emerging model plant lineage.</title>
        <authorList>
            <person name="Arias T."/>
            <person name="Riano-Pachon D.M."/>
            <person name="Di Stilio V.S."/>
        </authorList>
    </citation>
    <scope>NUCLEOTIDE SEQUENCE [LARGE SCALE GENOMIC DNA]</scope>
    <source>
        <strain evidence="2">cv. WT478/WT964</strain>
        <tissue evidence="1">Leaves</tissue>
    </source>
</reference>
<accession>A0A7J6XG10</accession>
<sequence>MLDSEGRTALFIAVLNNKTEAVKLLNAADPDFYHPPANDIGLTPLMCCMSDPSKQEMFKLLLEIAPIQSKARMTSNGWTTLHYAASKVDVSSVADILRSCPDCSEVVDNEGQNFLHIAAKFEHVEVVRFCVLEKKEIASNVLNAQDKDGNTPLNIAALSGNETIALCLLSDPRLFENPSNMKTDLIQGKLENYC</sequence>
<evidence type="ECO:0000313" key="2">
    <source>
        <dbReference type="Proteomes" id="UP000554482"/>
    </source>
</evidence>
<dbReference type="PANTHER" id="PTHR24121">
    <property type="entry name" value="NO MECHANORECEPTOR POTENTIAL C, ISOFORM D-RELATED"/>
    <property type="match status" value="1"/>
</dbReference>
<dbReference type="Proteomes" id="UP000554482">
    <property type="component" value="Unassembled WGS sequence"/>
</dbReference>
<dbReference type="InterPro" id="IPR002110">
    <property type="entry name" value="Ankyrin_rpt"/>
</dbReference>
<dbReference type="OrthoDB" id="20727at2759"/>
<protein>
    <submittedName>
        <fullName evidence="1">Accelerated cell death like</fullName>
    </submittedName>
</protein>
<gene>
    <name evidence="1" type="ORF">FRX31_003044</name>
</gene>
<dbReference type="SMART" id="SM00248">
    <property type="entry name" value="ANK"/>
    <property type="match status" value="5"/>
</dbReference>